<accession>A0A9W3B3K8</accession>
<dbReference type="InterPro" id="IPR046437">
    <property type="entry name" value="Ser_Thr-PK_POLO_box_1_sf"/>
</dbReference>
<dbReference type="SUPFAM" id="SSF82615">
    <property type="entry name" value="Polo-box domain"/>
    <property type="match status" value="1"/>
</dbReference>
<keyword evidence="9 15" id="KW-0067">ATP-binding</keyword>
<dbReference type="Proteomes" id="UP001165740">
    <property type="component" value="Chromosome 8"/>
</dbReference>
<evidence type="ECO:0000259" key="19">
    <source>
        <dbReference type="PROSITE" id="PS51984"/>
    </source>
</evidence>
<evidence type="ECO:0000256" key="5">
    <source>
        <dbReference type="ARBA" id="ARBA00022527"/>
    </source>
</evidence>
<evidence type="ECO:0000256" key="3">
    <source>
        <dbReference type="ARBA" id="ARBA00020245"/>
    </source>
</evidence>
<feature type="compositionally biased region" description="Basic and acidic residues" evidence="16">
    <location>
        <begin position="543"/>
        <end position="558"/>
    </location>
</feature>
<feature type="compositionally biased region" description="Polar residues" evidence="16">
    <location>
        <begin position="343"/>
        <end position="354"/>
    </location>
</feature>
<dbReference type="OMA" id="NIVERCH"/>
<dbReference type="RefSeq" id="XP_055894050.1">
    <property type="nucleotide sequence ID" value="XM_056038075.1"/>
</dbReference>
<evidence type="ECO:0000256" key="11">
    <source>
        <dbReference type="ARBA" id="ARBA00023212"/>
    </source>
</evidence>
<dbReference type="Pfam" id="PF18190">
    <property type="entry name" value="Plk4_PB1"/>
    <property type="match status" value="1"/>
</dbReference>
<keyword evidence="5" id="KW-0723">Serine/threonine-protein kinase</keyword>
<evidence type="ECO:0000256" key="1">
    <source>
        <dbReference type="ARBA" id="ARBA00004114"/>
    </source>
</evidence>
<feature type="domain" description="POLO box" evidence="18">
    <location>
        <begin position="854"/>
        <end position="934"/>
    </location>
</feature>
<dbReference type="PROSITE" id="PS50078">
    <property type="entry name" value="POLO_BOX"/>
    <property type="match status" value="1"/>
</dbReference>
<dbReference type="Gene3D" id="2.40.50.930">
    <property type="match status" value="1"/>
</dbReference>
<sequence length="946" mass="105911">MLEKDSLTLDDYQVLNLLGTGGFANVYRARSNLTGKEVAIKMIDKKRMKASGMSGRVKKEVEIHSRLKHPSVLELYNFFEDANYVYLVLELCHNGELQRYLQSLSQPFTEEEARRLMRQIVEGILYLHSHGILHRDLSLSNLLLNKEMNVKIADFGLATQLEGPEEKHFTMCGTPNYISPEIAMRSAHGLEADVWSLGCMLYTFLVGRPPFDTDAVKSTLNRVISAEYRLPSHLSPEAKDLIQGLLCKNPKDRIPLIEILAHKFMTSKPLVLKAPQQVTEMSIDSGHGTFSSGKHSNANSIPRNQPMTAFPLRRQLPNQSQILEDENEQYCSGRYSDSDRGHASQSPSLISSHPTSPPVRDSRSEEELQRNCESCSLHQDKAKVYGNRPRHGMPPNESQSNSSVQERKYLSHEATERSCGGLPPPALLPAAPARPHRAYHPLQSLSSGSSHSDSDFSLNATKKVLNFDSVASSLHESLPRDMFKNPSNMQTQEFVSKVQNYLSQHFPLLPGVLEDPRLKSSAVVHPTTHQVSNPNQEQTETYRQTKESYKSSLKDKQPGGETVAPFNTSRLSPCRQELPNVVFHITSNHDVYLEFIKQSKSGQKAMVSKVMAISSDGMKVKLYKPKGGKAIPVSDQPPPGPDNCETYIHPDMPKEYLDKYRYAARSVAVIRSKTPKVIMYTDRARYMLMDNSPEPDFWVDFYDDVKFHLSREKNILKIIEKDGLSRILEVKDVPTRLNEDRLEMWDLVQKHYKYCSAAEANMLALESTISSNSSIFPLSLGRPPKRSTIPKSSKVSSETRVTESCSSTQPKVQSTPFDDTMLSTALGNVTLDKTVKTNSTPSSVVSSGSSRTQPKQQSLTVFVADVGWATQTSNGEVTVCFQDGTQLNVKQAGTNILFTDVEGKTFKFEKSHTVPDFVKLKLSKLPFVFEMLHNKSLSQSTISSSS</sequence>
<dbReference type="InterPro" id="IPR011009">
    <property type="entry name" value="Kinase-like_dom_sf"/>
</dbReference>
<evidence type="ECO:0000259" key="18">
    <source>
        <dbReference type="PROSITE" id="PS50078"/>
    </source>
</evidence>
<dbReference type="InterPro" id="IPR000959">
    <property type="entry name" value="POLO_box_dom"/>
</dbReference>
<comment type="catalytic activity">
    <reaction evidence="13">
        <text>L-threonyl-[protein] + ATP = O-phospho-L-threonyl-[protein] + ADP + H(+)</text>
        <dbReference type="Rhea" id="RHEA:46608"/>
        <dbReference type="Rhea" id="RHEA-COMP:11060"/>
        <dbReference type="Rhea" id="RHEA-COMP:11605"/>
        <dbReference type="ChEBI" id="CHEBI:15378"/>
        <dbReference type="ChEBI" id="CHEBI:30013"/>
        <dbReference type="ChEBI" id="CHEBI:30616"/>
        <dbReference type="ChEBI" id="CHEBI:61977"/>
        <dbReference type="ChEBI" id="CHEBI:456216"/>
        <dbReference type="EC" id="2.7.11.21"/>
    </reaction>
</comment>
<dbReference type="Gene3D" id="3.30.1120.130">
    <property type="match status" value="1"/>
</dbReference>
<keyword evidence="4" id="KW-0963">Cytoplasm</keyword>
<evidence type="ECO:0000256" key="12">
    <source>
        <dbReference type="ARBA" id="ARBA00030332"/>
    </source>
</evidence>
<comment type="subcellular location">
    <subcellularLocation>
        <location evidence="1">Cytoplasm</location>
        <location evidence="1">Cytoskeleton</location>
        <location evidence="1">Microtubule organizing center</location>
        <location evidence="1">Centrosome</location>
        <location evidence="1">Centriole</location>
    </subcellularLocation>
</comment>
<feature type="domain" description="Cryptic POLO box 2 (CPB2)" evidence="20">
    <location>
        <begin position="674"/>
        <end position="790"/>
    </location>
</feature>
<name>A0A9W3B3K8_BIOGL</name>
<dbReference type="PROSITE" id="PS00109">
    <property type="entry name" value="PROTEIN_KINASE_TYR"/>
    <property type="match status" value="1"/>
</dbReference>
<evidence type="ECO:0000313" key="21">
    <source>
        <dbReference type="Proteomes" id="UP001165740"/>
    </source>
</evidence>
<feature type="region of interest" description="Disordered" evidence="16">
    <location>
        <begin position="331"/>
        <end position="432"/>
    </location>
</feature>
<keyword evidence="6" id="KW-0808">Transferase</keyword>
<keyword evidence="21" id="KW-1185">Reference proteome</keyword>
<evidence type="ECO:0000256" key="2">
    <source>
        <dbReference type="ARBA" id="ARBA00012424"/>
    </source>
</evidence>
<feature type="binding site" evidence="15">
    <location>
        <position position="41"/>
    </location>
    <ligand>
        <name>ATP</name>
        <dbReference type="ChEBI" id="CHEBI:30616"/>
    </ligand>
</feature>
<feature type="region of interest" description="Disordered" evidence="16">
    <location>
        <begin position="283"/>
        <end position="305"/>
    </location>
</feature>
<feature type="domain" description="Protein kinase" evidence="17">
    <location>
        <begin position="12"/>
        <end position="265"/>
    </location>
</feature>
<dbReference type="GO" id="GO:0005814">
    <property type="term" value="C:centriole"/>
    <property type="evidence" value="ECO:0007669"/>
    <property type="project" value="UniProtKB-SubCell"/>
</dbReference>
<organism evidence="21 22">
    <name type="scientific">Biomphalaria glabrata</name>
    <name type="common">Bloodfluke planorb</name>
    <name type="synonym">Freshwater snail</name>
    <dbReference type="NCBI Taxonomy" id="6526"/>
    <lineage>
        <taxon>Eukaryota</taxon>
        <taxon>Metazoa</taxon>
        <taxon>Spiralia</taxon>
        <taxon>Lophotrochozoa</taxon>
        <taxon>Mollusca</taxon>
        <taxon>Gastropoda</taxon>
        <taxon>Heterobranchia</taxon>
        <taxon>Euthyneura</taxon>
        <taxon>Panpulmonata</taxon>
        <taxon>Hygrophila</taxon>
        <taxon>Lymnaeoidea</taxon>
        <taxon>Planorbidae</taxon>
        <taxon>Biomphalaria</taxon>
    </lineage>
</organism>
<evidence type="ECO:0000256" key="14">
    <source>
        <dbReference type="ARBA" id="ARBA00048347"/>
    </source>
</evidence>
<dbReference type="PANTHER" id="PTHR24345">
    <property type="entry name" value="SERINE/THREONINE-PROTEIN KINASE PLK"/>
    <property type="match status" value="1"/>
</dbReference>
<dbReference type="Pfam" id="PF18409">
    <property type="entry name" value="Plk4_PB2"/>
    <property type="match status" value="1"/>
</dbReference>
<feature type="compositionally biased region" description="Polar residues" evidence="16">
    <location>
        <begin position="527"/>
        <end position="542"/>
    </location>
</feature>
<evidence type="ECO:0000256" key="4">
    <source>
        <dbReference type="ARBA" id="ARBA00022490"/>
    </source>
</evidence>
<evidence type="ECO:0000313" key="22">
    <source>
        <dbReference type="RefSeq" id="XP_055894050.1"/>
    </source>
</evidence>
<dbReference type="GO" id="GO:0005524">
    <property type="term" value="F:ATP binding"/>
    <property type="evidence" value="ECO:0007669"/>
    <property type="project" value="UniProtKB-UniRule"/>
</dbReference>
<evidence type="ECO:0000259" key="17">
    <source>
        <dbReference type="PROSITE" id="PS50011"/>
    </source>
</evidence>
<feature type="compositionally biased region" description="Basic and acidic residues" evidence="16">
    <location>
        <begin position="360"/>
        <end position="370"/>
    </location>
</feature>
<evidence type="ECO:0000256" key="13">
    <source>
        <dbReference type="ARBA" id="ARBA00047802"/>
    </source>
</evidence>
<comment type="catalytic activity">
    <reaction evidence="14">
        <text>L-seryl-[protein] + ATP = O-phospho-L-seryl-[protein] + ADP + H(+)</text>
        <dbReference type="Rhea" id="RHEA:17989"/>
        <dbReference type="Rhea" id="RHEA-COMP:9863"/>
        <dbReference type="Rhea" id="RHEA-COMP:11604"/>
        <dbReference type="ChEBI" id="CHEBI:15378"/>
        <dbReference type="ChEBI" id="CHEBI:29999"/>
        <dbReference type="ChEBI" id="CHEBI:30616"/>
        <dbReference type="ChEBI" id="CHEBI:83421"/>
        <dbReference type="ChEBI" id="CHEBI:456216"/>
        <dbReference type="EC" id="2.7.11.21"/>
    </reaction>
</comment>
<proteinExistence type="predicted"/>
<evidence type="ECO:0000256" key="6">
    <source>
        <dbReference type="ARBA" id="ARBA00022679"/>
    </source>
</evidence>
<dbReference type="OrthoDB" id="10004143at2759"/>
<dbReference type="SUPFAM" id="SSF56112">
    <property type="entry name" value="Protein kinase-like (PK-like)"/>
    <property type="match status" value="1"/>
</dbReference>
<dbReference type="PROSITE" id="PS51984">
    <property type="entry name" value="CPB1"/>
    <property type="match status" value="1"/>
</dbReference>
<dbReference type="InterPro" id="IPR008266">
    <property type="entry name" value="Tyr_kinase_AS"/>
</dbReference>
<dbReference type="InterPro" id="IPR033698">
    <property type="entry name" value="POLO_box_Plk4_2"/>
</dbReference>
<feature type="domain" description="Cryptic POLO box 1 (CPB1)" evidence="19">
    <location>
        <begin position="558"/>
        <end position="673"/>
    </location>
</feature>
<dbReference type="InterPro" id="IPR000719">
    <property type="entry name" value="Prot_kinase_dom"/>
</dbReference>
<dbReference type="PROSITE" id="PS51985">
    <property type="entry name" value="CPB2"/>
    <property type="match status" value="1"/>
</dbReference>
<reference evidence="22" key="1">
    <citation type="submission" date="2025-08" db="UniProtKB">
        <authorList>
            <consortium name="RefSeq"/>
        </authorList>
    </citation>
    <scope>IDENTIFICATION</scope>
</reference>
<dbReference type="InterPro" id="IPR047108">
    <property type="entry name" value="Plk4-like_POLO_box_2_sf"/>
</dbReference>
<protein>
    <recommendedName>
        <fullName evidence="3">Serine/threonine-protein kinase PLK4</fullName>
        <ecNumber evidence="2">2.7.11.21</ecNumber>
    </recommendedName>
    <alternativeName>
        <fullName evidence="12">Polo-like kinase 4</fullName>
    </alternativeName>
</protein>
<dbReference type="GO" id="GO:0004674">
    <property type="term" value="F:protein serine/threonine kinase activity"/>
    <property type="evidence" value="ECO:0007669"/>
    <property type="project" value="UniProtKB-KW"/>
</dbReference>
<evidence type="ECO:0000256" key="10">
    <source>
        <dbReference type="ARBA" id="ARBA00022843"/>
    </source>
</evidence>
<evidence type="ECO:0000256" key="7">
    <source>
        <dbReference type="ARBA" id="ARBA00022741"/>
    </source>
</evidence>
<evidence type="ECO:0000256" key="16">
    <source>
        <dbReference type="SAM" id="MobiDB-lite"/>
    </source>
</evidence>
<feature type="region of interest" description="Disordered" evidence="16">
    <location>
        <begin position="784"/>
        <end position="818"/>
    </location>
</feature>
<evidence type="ECO:0000256" key="15">
    <source>
        <dbReference type="PROSITE-ProRule" id="PRU10141"/>
    </source>
</evidence>
<evidence type="ECO:0000256" key="9">
    <source>
        <dbReference type="ARBA" id="ARBA00022840"/>
    </source>
</evidence>
<evidence type="ECO:0000259" key="20">
    <source>
        <dbReference type="PROSITE" id="PS51985"/>
    </source>
</evidence>
<keyword evidence="8" id="KW-0418">Kinase</keyword>
<keyword evidence="11" id="KW-0206">Cytoskeleton</keyword>
<dbReference type="Pfam" id="PF00069">
    <property type="entry name" value="Pkinase"/>
    <property type="match status" value="1"/>
</dbReference>
<dbReference type="FunFam" id="3.30.200.20:FF:000042">
    <property type="entry name" value="Aurora kinase A"/>
    <property type="match status" value="1"/>
</dbReference>
<feature type="compositionally biased region" description="Basic and acidic residues" evidence="16">
    <location>
        <begin position="405"/>
        <end position="416"/>
    </location>
</feature>
<dbReference type="PROSITE" id="PS00107">
    <property type="entry name" value="PROTEIN_KINASE_ATP"/>
    <property type="match status" value="1"/>
</dbReference>
<dbReference type="InterPro" id="IPR033699">
    <property type="entry name" value="POLO_box_Plk4_1"/>
</dbReference>
<dbReference type="FunFam" id="1.10.510.10:FF:000576">
    <property type="entry name" value="Serine/threonine-protein kinase PLK4"/>
    <property type="match status" value="1"/>
</dbReference>
<dbReference type="Gene3D" id="3.30.1120.120">
    <property type="match status" value="1"/>
</dbReference>
<evidence type="ECO:0000256" key="8">
    <source>
        <dbReference type="ARBA" id="ARBA00022777"/>
    </source>
</evidence>
<dbReference type="EC" id="2.7.11.21" evidence="2"/>
<dbReference type="GeneID" id="106061949"/>
<feature type="region of interest" description="Disordered" evidence="16">
    <location>
        <begin position="525"/>
        <end position="568"/>
    </location>
</feature>
<dbReference type="AlphaFoldDB" id="A0A9W3B3K8"/>
<dbReference type="Gene3D" id="1.10.510.10">
    <property type="entry name" value="Transferase(Phosphotransferase) domain 1"/>
    <property type="match status" value="1"/>
</dbReference>
<gene>
    <name evidence="22" type="primary">LOC106061949</name>
</gene>
<dbReference type="GO" id="GO:0005634">
    <property type="term" value="C:nucleus"/>
    <property type="evidence" value="ECO:0007669"/>
    <property type="project" value="TreeGrafter"/>
</dbReference>
<dbReference type="InterPro" id="IPR017441">
    <property type="entry name" value="Protein_kinase_ATP_BS"/>
</dbReference>
<keyword evidence="7 15" id="KW-0547">Nucleotide-binding</keyword>
<keyword evidence="10" id="KW-0832">Ubl conjugation</keyword>
<feature type="compositionally biased region" description="Polar residues" evidence="16">
    <location>
        <begin position="789"/>
        <end position="818"/>
    </location>
</feature>
<dbReference type="PROSITE" id="PS50011">
    <property type="entry name" value="PROTEIN_KINASE_DOM"/>
    <property type="match status" value="1"/>
</dbReference>
<dbReference type="PANTHER" id="PTHR24345:SF91">
    <property type="entry name" value="SERINE_THREONINE-PROTEIN KINASE PLK4"/>
    <property type="match status" value="1"/>
</dbReference>